<keyword evidence="1" id="KW-0472">Membrane</keyword>
<keyword evidence="3" id="KW-1185">Reference proteome</keyword>
<evidence type="ECO:0000313" key="3">
    <source>
        <dbReference type="Proteomes" id="UP000095287"/>
    </source>
</evidence>
<sequence>MSRLVLPALALLFMVPQTTADIQDFTFPPFPTFPPLNLPTLPPFNFGTFPPLNLPTFPPLNIPTLPPFTFPPFPTFPPLNLETLPPPPTFAPLPTPAPPPATNPAQQILNDFVFWIGVGAITMFAPLFLPLLGGGGMGGETGEQ</sequence>
<feature type="transmembrane region" description="Helical" evidence="1">
    <location>
        <begin position="112"/>
        <end position="132"/>
    </location>
</feature>
<reference evidence="4" key="1">
    <citation type="submission" date="2016-11" db="UniProtKB">
        <authorList>
            <consortium name="WormBaseParasite"/>
        </authorList>
    </citation>
    <scope>IDENTIFICATION</scope>
</reference>
<proteinExistence type="predicted"/>
<name>A0A1I7ZAG8_9BILA</name>
<evidence type="ECO:0000256" key="2">
    <source>
        <dbReference type="SAM" id="SignalP"/>
    </source>
</evidence>
<keyword evidence="2" id="KW-0732">Signal</keyword>
<protein>
    <submittedName>
        <fullName evidence="4">Transmembrane protein</fullName>
    </submittedName>
</protein>
<accession>A0A1I7ZAG8</accession>
<evidence type="ECO:0000256" key="1">
    <source>
        <dbReference type="SAM" id="Phobius"/>
    </source>
</evidence>
<dbReference type="WBParaSite" id="L893_g24400.t1">
    <property type="protein sequence ID" value="L893_g24400.t1"/>
    <property type="gene ID" value="L893_g24400"/>
</dbReference>
<feature type="signal peptide" evidence="2">
    <location>
        <begin position="1"/>
        <end position="20"/>
    </location>
</feature>
<dbReference type="Proteomes" id="UP000095287">
    <property type="component" value="Unplaced"/>
</dbReference>
<organism evidence="3 4">
    <name type="scientific">Steinernema glaseri</name>
    <dbReference type="NCBI Taxonomy" id="37863"/>
    <lineage>
        <taxon>Eukaryota</taxon>
        <taxon>Metazoa</taxon>
        <taxon>Ecdysozoa</taxon>
        <taxon>Nematoda</taxon>
        <taxon>Chromadorea</taxon>
        <taxon>Rhabditida</taxon>
        <taxon>Tylenchina</taxon>
        <taxon>Panagrolaimomorpha</taxon>
        <taxon>Strongyloidoidea</taxon>
        <taxon>Steinernematidae</taxon>
        <taxon>Steinernema</taxon>
    </lineage>
</organism>
<keyword evidence="1" id="KW-1133">Transmembrane helix</keyword>
<dbReference type="AlphaFoldDB" id="A0A1I7ZAG8"/>
<feature type="chain" id="PRO_5009313182" evidence="2">
    <location>
        <begin position="21"/>
        <end position="144"/>
    </location>
</feature>
<evidence type="ECO:0000313" key="4">
    <source>
        <dbReference type="WBParaSite" id="L893_g24400.t1"/>
    </source>
</evidence>
<keyword evidence="1" id="KW-0812">Transmembrane</keyword>